<dbReference type="Proteomes" id="UP000234778">
    <property type="component" value="Unassembled WGS sequence"/>
</dbReference>
<sequence>MRVGLVANPTSGKGRFTDAAEIARWTLERLGYEVALAQGQDYDSTRRAATALVEDGSGLDALVVIGGDGTVHLGLDVVATTSVPLGIVPVGTGNDIARHLGIQARDVAAALRLVHLALCGQEGATVAELDAIHATRPDGTPVPDEHEWCLAVVSAGIDAAVNARANTLAWPSGEGRYMRAIPYEIRHMAPYGYRVTTDAGTWEGGAVLLAVANTRYIGGGLDIVPVADPSDGLLDVIRLDLVSRTGLVGHLARLRQGSHMDHPAVHHERSRVVTIEAWSGRQGLRTPPHPMADGEPVAGLPLRLEAERRAVRVIVPSRG</sequence>
<dbReference type="GO" id="GO:0005524">
    <property type="term" value="F:ATP binding"/>
    <property type="evidence" value="ECO:0007669"/>
    <property type="project" value="UniProtKB-KW"/>
</dbReference>
<dbReference type="Pfam" id="PF19279">
    <property type="entry name" value="YegS_C"/>
    <property type="match status" value="1"/>
</dbReference>
<evidence type="ECO:0000256" key="7">
    <source>
        <dbReference type="ARBA" id="ARBA00023209"/>
    </source>
</evidence>
<evidence type="ECO:0000256" key="3">
    <source>
        <dbReference type="ARBA" id="ARBA00022679"/>
    </source>
</evidence>
<proteinExistence type="inferred from homology"/>
<evidence type="ECO:0000256" key="4">
    <source>
        <dbReference type="ARBA" id="ARBA00022741"/>
    </source>
</evidence>
<accession>A0A2I1KW49</accession>
<dbReference type="InterPro" id="IPR050187">
    <property type="entry name" value="Lipid_Phosphate_FormReg"/>
</dbReference>
<dbReference type="PANTHER" id="PTHR12358">
    <property type="entry name" value="SPHINGOSINE KINASE"/>
    <property type="match status" value="1"/>
</dbReference>
<evidence type="ECO:0000313" key="11">
    <source>
        <dbReference type="Proteomes" id="UP000234778"/>
    </source>
</evidence>
<dbReference type="InterPro" id="IPR016064">
    <property type="entry name" value="NAD/diacylglycerol_kinase_sf"/>
</dbReference>
<comment type="similarity">
    <text evidence="2">Belongs to the diacylglycerol/lipid kinase family.</text>
</comment>
<keyword evidence="7" id="KW-0443">Lipid metabolism</keyword>
<keyword evidence="6" id="KW-0067">ATP-binding</keyword>
<protein>
    <submittedName>
        <fullName evidence="10">Diacylglycerol kinase</fullName>
    </submittedName>
</protein>
<dbReference type="GO" id="GO:0005886">
    <property type="term" value="C:plasma membrane"/>
    <property type="evidence" value="ECO:0007669"/>
    <property type="project" value="TreeGrafter"/>
</dbReference>
<keyword evidence="7" id="KW-0444">Lipid biosynthesis</keyword>
<dbReference type="PANTHER" id="PTHR12358:SF106">
    <property type="entry name" value="LIPID KINASE YEGS"/>
    <property type="match status" value="1"/>
</dbReference>
<keyword evidence="5 10" id="KW-0418">Kinase</keyword>
<dbReference type="GeneID" id="81707499"/>
<dbReference type="SMART" id="SM00046">
    <property type="entry name" value="DAGKc"/>
    <property type="match status" value="1"/>
</dbReference>
<dbReference type="GO" id="GO:0004143">
    <property type="term" value="F:ATP-dependent diacylglycerol kinase activity"/>
    <property type="evidence" value="ECO:0007669"/>
    <property type="project" value="TreeGrafter"/>
</dbReference>
<dbReference type="RefSeq" id="WP_040319941.1">
    <property type="nucleotide sequence ID" value="NZ_JADNGB010000001.1"/>
</dbReference>
<dbReference type="Gene3D" id="2.60.200.40">
    <property type="match status" value="1"/>
</dbReference>
<dbReference type="EMBL" id="PKHA01000001">
    <property type="protein sequence ID" value="PKY99828.1"/>
    <property type="molecule type" value="Genomic_DNA"/>
</dbReference>
<comment type="caution">
    <text evidence="10">The sequence shown here is derived from an EMBL/GenBank/DDBJ whole genome shotgun (WGS) entry which is preliminary data.</text>
</comment>
<dbReference type="Pfam" id="PF00781">
    <property type="entry name" value="DAGK_cat"/>
    <property type="match status" value="1"/>
</dbReference>
<comment type="cofactor">
    <cofactor evidence="1">
        <name>Mg(2+)</name>
        <dbReference type="ChEBI" id="CHEBI:18420"/>
    </cofactor>
</comment>
<keyword evidence="3" id="KW-0808">Transferase</keyword>
<organism evidence="10 11">
    <name type="scientific">Actinomyces urogenitalis</name>
    <dbReference type="NCBI Taxonomy" id="103621"/>
    <lineage>
        <taxon>Bacteria</taxon>
        <taxon>Bacillati</taxon>
        <taxon>Actinomycetota</taxon>
        <taxon>Actinomycetes</taxon>
        <taxon>Actinomycetales</taxon>
        <taxon>Actinomycetaceae</taxon>
        <taxon>Actinomyces</taxon>
    </lineage>
</organism>
<evidence type="ECO:0000256" key="6">
    <source>
        <dbReference type="ARBA" id="ARBA00022840"/>
    </source>
</evidence>
<evidence type="ECO:0000313" key="10">
    <source>
        <dbReference type="EMBL" id="PKY99828.1"/>
    </source>
</evidence>
<dbReference type="PROSITE" id="PS50146">
    <property type="entry name" value="DAGK"/>
    <property type="match status" value="1"/>
</dbReference>
<dbReference type="InterPro" id="IPR017438">
    <property type="entry name" value="ATP-NAD_kinase_N"/>
</dbReference>
<evidence type="ECO:0000256" key="2">
    <source>
        <dbReference type="ARBA" id="ARBA00005983"/>
    </source>
</evidence>
<dbReference type="SUPFAM" id="SSF111331">
    <property type="entry name" value="NAD kinase/diacylglycerol kinase-like"/>
    <property type="match status" value="1"/>
</dbReference>
<dbReference type="Gene3D" id="3.40.50.10330">
    <property type="entry name" value="Probable inorganic polyphosphate/atp-NAD kinase, domain 1"/>
    <property type="match status" value="1"/>
</dbReference>
<name>A0A2I1KW49_9ACTO</name>
<gene>
    <name evidence="10" type="ORF">CYJ26_00865</name>
</gene>
<feature type="domain" description="DAGKc" evidence="9">
    <location>
        <begin position="1"/>
        <end position="138"/>
    </location>
</feature>
<keyword evidence="8" id="KW-1208">Phospholipid metabolism</keyword>
<evidence type="ECO:0000256" key="5">
    <source>
        <dbReference type="ARBA" id="ARBA00022777"/>
    </source>
</evidence>
<dbReference type="GO" id="GO:0008654">
    <property type="term" value="P:phospholipid biosynthetic process"/>
    <property type="evidence" value="ECO:0007669"/>
    <property type="project" value="UniProtKB-KW"/>
</dbReference>
<dbReference type="AlphaFoldDB" id="A0A2I1KW49"/>
<evidence type="ECO:0000259" key="9">
    <source>
        <dbReference type="PROSITE" id="PS50146"/>
    </source>
</evidence>
<evidence type="ECO:0000256" key="8">
    <source>
        <dbReference type="ARBA" id="ARBA00023264"/>
    </source>
</evidence>
<reference evidence="10 11" key="1">
    <citation type="submission" date="2017-12" db="EMBL/GenBank/DDBJ databases">
        <title>Phylogenetic diversity of female urinary microbiome.</title>
        <authorList>
            <person name="Thomas-White K."/>
            <person name="Wolfe A.J."/>
        </authorList>
    </citation>
    <scope>NUCLEOTIDE SEQUENCE [LARGE SCALE GENOMIC DNA]</scope>
    <source>
        <strain evidence="10 11">UMB0319</strain>
    </source>
</reference>
<keyword evidence="7" id="KW-0594">Phospholipid biosynthesis</keyword>
<dbReference type="InterPro" id="IPR001206">
    <property type="entry name" value="Diacylglycerol_kinase_cat_dom"/>
</dbReference>
<dbReference type="InterPro" id="IPR045540">
    <property type="entry name" value="YegS/DAGK_C"/>
</dbReference>
<evidence type="ECO:0000256" key="1">
    <source>
        <dbReference type="ARBA" id="ARBA00001946"/>
    </source>
</evidence>
<keyword evidence="4" id="KW-0547">Nucleotide-binding</keyword>